<feature type="domain" description="GAIN-B" evidence="14">
    <location>
        <begin position="933"/>
        <end position="1089"/>
    </location>
</feature>
<evidence type="ECO:0000313" key="15">
    <source>
        <dbReference type="EMBL" id="PRP81107.1"/>
    </source>
</evidence>
<dbReference type="InterPro" id="IPR000719">
    <property type="entry name" value="Prot_kinase_dom"/>
</dbReference>
<dbReference type="Proteomes" id="UP000241769">
    <property type="component" value="Unassembled WGS sequence"/>
</dbReference>
<evidence type="ECO:0000259" key="14">
    <source>
        <dbReference type="PROSITE" id="PS50221"/>
    </source>
</evidence>
<dbReference type="EMBL" id="MDYQ01000129">
    <property type="protein sequence ID" value="PRP81107.1"/>
    <property type="molecule type" value="Genomic_DNA"/>
</dbReference>
<evidence type="ECO:0000259" key="13">
    <source>
        <dbReference type="PROSITE" id="PS50011"/>
    </source>
</evidence>
<evidence type="ECO:0000256" key="12">
    <source>
        <dbReference type="SAM" id="Phobius"/>
    </source>
</evidence>
<keyword evidence="6 12" id="KW-1133">Transmembrane helix</keyword>
<keyword evidence="9 15" id="KW-0675">Receptor</keyword>
<dbReference type="InterPro" id="IPR009057">
    <property type="entry name" value="Homeodomain-like_sf"/>
</dbReference>
<evidence type="ECO:0000256" key="9">
    <source>
        <dbReference type="ARBA" id="ARBA00023170"/>
    </source>
</evidence>
<dbReference type="InParanoid" id="A0A2P6NAX7"/>
<protein>
    <submittedName>
        <fullName evidence="15">Putative receptor protein kinase</fullName>
    </submittedName>
</protein>
<evidence type="ECO:0000256" key="2">
    <source>
        <dbReference type="ARBA" id="ARBA00022614"/>
    </source>
</evidence>
<dbReference type="PROSITE" id="PS50221">
    <property type="entry name" value="GAIN_B"/>
    <property type="match status" value="1"/>
</dbReference>
<keyword evidence="10" id="KW-0325">Glycoprotein</keyword>
<dbReference type="Gene3D" id="3.80.10.10">
    <property type="entry name" value="Ribonuclease Inhibitor"/>
    <property type="match status" value="4"/>
</dbReference>
<name>A0A2P6NAX7_9EUKA</name>
<dbReference type="SMART" id="SM00369">
    <property type="entry name" value="LRR_TYP"/>
    <property type="match status" value="5"/>
</dbReference>
<dbReference type="SUPFAM" id="SSF46689">
    <property type="entry name" value="Homeodomain-like"/>
    <property type="match status" value="1"/>
</dbReference>
<keyword evidence="16" id="KW-1185">Reference proteome</keyword>
<evidence type="ECO:0000256" key="4">
    <source>
        <dbReference type="ARBA" id="ARBA00022729"/>
    </source>
</evidence>
<evidence type="ECO:0000256" key="1">
    <source>
        <dbReference type="ARBA" id="ARBA00004167"/>
    </source>
</evidence>
<dbReference type="InterPro" id="IPR001611">
    <property type="entry name" value="Leu-rich_rpt"/>
</dbReference>
<keyword evidence="8" id="KW-1015">Disulfide bond</keyword>
<dbReference type="Gene3D" id="1.10.510.10">
    <property type="entry name" value="Transferase(Phosphotransferase) domain 1"/>
    <property type="match status" value="1"/>
</dbReference>
<dbReference type="InterPro" id="IPR032675">
    <property type="entry name" value="LRR_dom_sf"/>
</dbReference>
<keyword evidence="3 12" id="KW-0812">Transmembrane</keyword>
<evidence type="ECO:0000256" key="8">
    <source>
        <dbReference type="ARBA" id="ARBA00023157"/>
    </source>
</evidence>
<gene>
    <name evidence="15" type="ORF">PROFUN_01941</name>
</gene>
<dbReference type="SUPFAM" id="SSF52058">
    <property type="entry name" value="L domain-like"/>
    <property type="match status" value="2"/>
</dbReference>
<dbReference type="InterPro" id="IPR046338">
    <property type="entry name" value="GAIN_dom_sf"/>
</dbReference>
<feature type="domain" description="Protein kinase" evidence="13">
    <location>
        <begin position="1141"/>
        <end position="1364"/>
    </location>
</feature>
<comment type="subcellular location">
    <subcellularLocation>
        <location evidence="1">Membrane</location>
        <topology evidence="1">Single-pass membrane protein</topology>
    </subcellularLocation>
</comment>
<dbReference type="Gene3D" id="2.60.220.50">
    <property type="match status" value="1"/>
</dbReference>
<keyword evidence="15" id="KW-0418">Kinase</keyword>
<dbReference type="Pfam" id="PF00560">
    <property type="entry name" value="LRR_1"/>
    <property type="match status" value="2"/>
</dbReference>
<sequence length="1385" mass="154051">MKRRSQATELESLQSSDSEEHSEAEESHDERGEDSDFDEIPAQGDLPPSGSHSEIFLAPLHRKSTKREAPKKKQTKKTQPKKSPSSKKRKSSSSEEDSEVSPPRASPERKDKGSESDEAPEKSEEEKAEQLTQKKEKEETADTVNTSDGKDVNNPNMAGWSWIQRKVWAERYNNPNQFYYRFNEPGEDNLGGQWAPHEKRAFFKRLAEFGPHSWGLFAQPIYGRVGYQCCSFYRQCVTEGIVAVNGKVDPQLYAQPDETPEEAEGKIVFQPRILQPRSQRISSRPLCRSNEIEWLEQELKSLQSEGLENMGSHWNEEEVEIVIEEKVNQKKPKAIHPQPAENETEYEMMRRKKMEENREQLLKLGLMKDYEEVEEKVVVETKVVKVAKRRSARLTNRAPSTYILMKLTVTFSCFTSFSLVRAPHGVAVFLIWKHQKPDSTADILKEIWNTAGGSPDYYQGSDPCNATDFVGVSCTGSSSFSLSLLGSELNGTVSPAIGLLTNLTQLTISSTFLRGPLPQEISQLSRLSVLDIHDNPRLDGPLSFLPLNGSLTEIRLNNNNFSGPLLRLFLPTNTILLDVSYNNLNGPIPNLSSLTQLRDLTLNSNQFTGEIPLFLFNSSSLQTVIIAYNPFTSWPKSSFVLVNSLHTLMLGGVMLGGIPENILPSLRNLTHLSINGNNITSFPANFSSYLPNLEDINLSNNPMTSMPFLGAMTQLTKLRLTNCTSLQGNLTKIIGISSNLEYLDASNTRITSRTNDIWIHTNLQYLILDNTLLLGDIFPIGLLNRLQSLLLQNCSIQGTIPDSFNALTQLQFLDLSHNNLSGSVPSFLNATTFPSLTSIDLSSNSFSLIDNHALSGFLSMCSIADNSFPCFTAPPDNSTCTVGLQLCPLGQLYSNETTITSRDARGILSTYSSPDQIIGTIAAVVTALLRTTKTFSYTSESTSLSLQTYNQSASRVTRIENEIEGQNCSISLPSSTVTGYDEVSVALSSVVASPFLSIYNESIVIGAQVYDERGREVEIGGETEKINITMGYIDDIPSNQKAVCQWWNETQKGWSRDGCDLYIDEARLAVCQCNHLTNFSVSTIPANNGGMSTKTLIIIICCAAGSSLLILLLSLIIYRATIRGRSIEGMGLSMMVEKEALEYTEKIRDSEESEVWKGMYRGTTAVAVKKMKGMEGKKFEEECQLMKTLHHPHVVQYLGHNVKGSLAEYARGQGLNIESMLSIASDVSKGLSYIGSMGKVHTAVIPSKIVITGHGIVTAKLSSLGCIVDIGAPVREGDKQICMAPEVEREGRWTESGHVWNVGVLLWAMASRRMDVYNSQKRETYTTEGMTDERVAGVIRDSVKERREERVSLSEMTRRMAPEEKKKNWETPRPNQMDGNIYVEQ</sequence>
<feature type="compositionally biased region" description="Basic and acidic residues" evidence="11">
    <location>
        <begin position="18"/>
        <end position="31"/>
    </location>
</feature>
<dbReference type="PANTHER" id="PTHR27000:SF642">
    <property type="entry name" value="INACTIVE LEUCINE-RICH REPEAT RECEPTOR KINASE XIAO-RELATED"/>
    <property type="match status" value="1"/>
</dbReference>
<keyword evidence="2" id="KW-0433">Leucine-rich repeat</keyword>
<dbReference type="SMART" id="SM00303">
    <property type="entry name" value="GPS"/>
    <property type="match status" value="1"/>
</dbReference>
<feature type="compositionally biased region" description="Basic and acidic residues" evidence="11">
    <location>
        <begin position="1348"/>
        <end position="1370"/>
    </location>
</feature>
<dbReference type="OrthoDB" id="26095at2759"/>
<keyword evidence="4" id="KW-0732">Signal</keyword>
<dbReference type="GO" id="GO:0016020">
    <property type="term" value="C:membrane"/>
    <property type="evidence" value="ECO:0007669"/>
    <property type="project" value="UniProtKB-SubCell"/>
</dbReference>
<comment type="caution">
    <text evidence="15">The sequence shown here is derived from an EMBL/GenBank/DDBJ whole genome shotgun (WGS) entry which is preliminary data.</text>
</comment>
<keyword evidence="15" id="KW-0808">Transferase</keyword>
<evidence type="ECO:0000256" key="11">
    <source>
        <dbReference type="SAM" id="MobiDB-lite"/>
    </source>
</evidence>
<dbReference type="Pfam" id="PF12799">
    <property type="entry name" value="LRR_4"/>
    <property type="match status" value="1"/>
</dbReference>
<dbReference type="InterPro" id="IPR003591">
    <property type="entry name" value="Leu-rich_rpt_typical-subtyp"/>
</dbReference>
<dbReference type="PROSITE" id="PS51450">
    <property type="entry name" value="LRR"/>
    <property type="match status" value="2"/>
</dbReference>
<keyword evidence="5" id="KW-0677">Repeat</keyword>
<organism evidence="15 16">
    <name type="scientific">Planoprotostelium fungivorum</name>
    <dbReference type="NCBI Taxonomy" id="1890364"/>
    <lineage>
        <taxon>Eukaryota</taxon>
        <taxon>Amoebozoa</taxon>
        <taxon>Evosea</taxon>
        <taxon>Variosea</taxon>
        <taxon>Cavosteliida</taxon>
        <taxon>Cavosteliaceae</taxon>
        <taxon>Planoprotostelium</taxon>
    </lineage>
</organism>
<proteinExistence type="predicted"/>
<dbReference type="GO" id="GO:0004672">
    <property type="term" value="F:protein kinase activity"/>
    <property type="evidence" value="ECO:0007669"/>
    <property type="project" value="InterPro"/>
</dbReference>
<accession>A0A2P6NAX7</accession>
<dbReference type="InterPro" id="IPR001245">
    <property type="entry name" value="Ser-Thr/Tyr_kinase_cat_dom"/>
</dbReference>
<reference evidence="15 16" key="1">
    <citation type="journal article" date="2018" name="Genome Biol. Evol.">
        <title>Multiple Roots of Fruiting Body Formation in Amoebozoa.</title>
        <authorList>
            <person name="Hillmann F."/>
            <person name="Forbes G."/>
            <person name="Novohradska S."/>
            <person name="Ferling I."/>
            <person name="Riege K."/>
            <person name="Groth M."/>
            <person name="Westermann M."/>
            <person name="Marz M."/>
            <person name="Spaller T."/>
            <person name="Winckler T."/>
            <person name="Schaap P."/>
            <person name="Glockner G."/>
        </authorList>
    </citation>
    <scope>NUCLEOTIDE SEQUENCE [LARGE SCALE GENOMIC DNA]</scope>
    <source>
        <strain evidence="15 16">Jena</strain>
    </source>
</reference>
<evidence type="ECO:0000256" key="3">
    <source>
        <dbReference type="ARBA" id="ARBA00022692"/>
    </source>
</evidence>
<feature type="region of interest" description="Disordered" evidence="11">
    <location>
        <begin position="1348"/>
        <end position="1385"/>
    </location>
</feature>
<dbReference type="InterPro" id="IPR000203">
    <property type="entry name" value="GPS"/>
</dbReference>
<evidence type="ECO:0000256" key="6">
    <source>
        <dbReference type="ARBA" id="ARBA00022989"/>
    </source>
</evidence>
<dbReference type="GO" id="GO:0005524">
    <property type="term" value="F:ATP binding"/>
    <property type="evidence" value="ECO:0007669"/>
    <property type="project" value="InterPro"/>
</dbReference>
<dbReference type="PROSITE" id="PS50011">
    <property type="entry name" value="PROTEIN_KINASE_DOM"/>
    <property type="match status" value="1"/>
</dbReference>
<feature type="compositionally biased region" description="Basic and acidic residues" evidence="11">
    <location>
        <begin position="106"/>
        <end position="140"/>
    </location>
</feature>
<dbReference type="Pfam" id="PF07714">
    <property type="entry name" value="PK_Tyr_Ser-Thr"/>
    <property type="match status" value="1"/>
</dbReference>
<feature type="transmembrane region" description="Helical" evidence="12">
    <location>
        <begin position="1096"/>
        <end position="1118"/>
    </location>
</feature>
<evidence type="ECO:0000256" key="10">
    <source>
        <dbReference type="ARBA" id="ARBA00023180"/>
    </source>
</evidence>
<evidence type="ECO:0000256" key="5">
    <source>
        <dbReference type="ARBA" id="ARBA00022737"/>
    </source>
</evidence>
<dbReference type="InterPro" id="IPR057244">
    <property type="entry name" value="GAIN_B"/>
</dbReference>
<evidence type="ECO:0000313" key="16">
    <source>
        <dbReference type="Proteomes" id="UP000241769"/>
    </source>
</evidence>
<dbReference type="SUPFAM" id="SSF56112">
    <property type="entry name" value="Protein kinase-like (PK-like)"/>
    <property type="match status" value="1"/>
</dbReference>
<dbReference type="InterPro" id="IPR011009">
    <property type="entry name" value="Kinase-like_dom_sf"/>
</dbReference>
<dbReference type="Pfam" id="PF01825">
    <property type="entry name" value="GPS"/>
    <property type="match status" value="1"/>
</dbReference>
<feature type="compositionally biased region" description="Basic residues" evidence="11">
    <location>
        <begin position="60"/>
        <end position="91"/>
    </location>
</feature>
<dbReference type="InterPro" id="IPR025875">
    <property type="entry name" value="Leu-rich_rpt_4"/>
</dbReference>
<evidence type="ECO:0000256" key="7">
    <source>
        <dbReference type="ARBA" id="ARBA00023136"/>
    </source>
</evidence>
<feature type="region of interest" description="Disordered" evidence="11">
    <location>
        <begin position="1"/>
        <end position="157"/>
    </location>
</feature>
<dbReference type="Gene3D" id="3.30.200.20">
    <property type="entry name" value="Phosphorylase Kinase, domain 1"/>
    <property type="match status" value="1"/>
</dbReference>
<dbReference type="PANTHER" id="PTHR27000">
    <property type="entry name" value="LEUCINE-RICH REPEAT RECEPTOR-LIKE PROTEIN KINASE FAMILY PROTEIN-RELATED"/>
    <property type="match status" value="1"/>
</dbReference>
<keyword evidence="7 12" id="KW-0472">Membrane</keyword>